<dbReference type="AlphaFoldDB" id="A0A9X3YHD3"/>
<keyword evidence="1" id="KW-0732">Signal</keyword>
<dbReference type="Pfam" id="PF12836">
    <property type="entry name" value="HHH_3"/>
    <property type="match status" value="1"/>
</dbReference>
<evidence type="ECO:0000256" key="1">
    <source>
        <dbReference type="SAM" id="SignalP"/>
    </source>
</evidence>
<protein>
    <submittedName>
        <fullName evidence="2">Helix-hairpin-helix domain-containing protein</fullName>
    </submittedName>
</protein>
<gene>
    <name evidence="2" type="ORF">OD750_007705</name>
</gene>
<accession>A0A9X3YHD3</accession>
<dbReference type="InterPro" id="IPR010994">
    <property type="entry name" value="RuvA_2-like"/>
</dbReference>
<reference evidence="2" key="1">
    <citation type="submission" date="2023-02" db="EMBL/GenBank/DDBJ databases">
        <title>Tahibacter soli sp. nov. isolated from soil.</title>
        <authorList>
            <person name="Baek J.H."/>
            <person name="Lee J.K."/>
            <person name="Choi D.G."/>
            <person name="Jeon C.O."/>
        </authorList>
    </citation>
    <scope>NUCLEOTIDE SEQUENCE</scope>
    <source>
        <strain evidence="2">BL</strain>
    </source>
</reference>
<proteinExistence type="predicted"/>
<sequence>MFSSRLLTLVLALSCGFSQAAELGVLAPVVVDGQAQSKPSPDGKPAPIVTRLRGGELFAKLQREAKDGFTASMLALDEAAQLASGIAEPHATWLYLSLEDGGYARSGFWLKTGDDERYVAEPFVDLVVDDETIADGTFEEIFAHELGHVMLRRLVPRFPLGYSRTPHSAFAITDPPTAFDEGFAIHFQGLSRAYTRNERLRREDRGFDGRPFVGTWLSNLDRAARIDGMRRNLFVHAQLPLAGESDAIAAREYSTLFDTAKYKSGDQMMASEGVVATVFYRWLVPGDASNTALAERYGRVFEALGVLGRGELPPDTPILVRLLRSYAGLHPENGGDALRLFVETTFASTIDPAVAREAEALAARGRVGDHEAFVAQLRPARENLARVVEETVRIPARLDAALSTPIWLYAELPPKTPEGKPTPLAVNLNTTEREPLAALPGVGDALAAKIVAERRAKGPYANLTNLSERVKLSGKAAAAVAELNEAAQKAGTYERR</sequence>
<organism evidence="2 3">
    <name type="scientific">Tahibacter soli</name>
    <dbReference type="NCBI Taxonomy" id="2983605"/>
    <lineage>
        <taxon>Bacteria</taxon>
        <taxon>Pseudomonadati</taxon>
        <taxon>Pseudomonadota</taxon>
        <taxon>Gammaproteobacteria</taxon>
        <taxon>Lysobacterales</taxon>
        <taxon>Rhodanobacteraceae</taxon>
        <taxon>Tahibacter</taxon>
    </lineage>
</organism>
<dbReference type="SUPFAM" id="SSF47781">
    <property type="entry name" value="RuvA domain 2-like"/>
    <property type="match status" value="1"/>
</dbReference>
<keyword evidence="3" id="KW-1185">Reference proteome</keyword>
<feature type="signal peptide" evidence="1">
    <location>
        <begin position="1"/>
        <end position="20"/>
    </location>
</feature>
<dbReference type="RefSeq" id="WP_263542088.1">
    <property type="nucleotide sequence ID" value="NZ_JAOVZO020000009.1"/>
</dbReference>
<dbReference type="EMBL" id="JAOVZO020000009">
    <property type="protein sequence ID" value="MDC8012429.1"/>
    <property type="molecule type" value="Genomic_DNA"/>
</dbReference>
<dbReference type="Proteomes" id="UP001139971">
    <property type="component" value="Unassembled WGS sequence"/>
</dbReference>
<evidence type="ECO:0000313" key="2">
    <source>
        <dbReference type="EMBL" id="MDC8012429.1"/>
    </source>
</evidence>
<feature type="chain" id="PRO_5040962774" evidence="1">
    <location>
        <begin position="21"/>
        <end position="496"/>
    </location>
</feature>
<comment type="caution">
    <text evidence="2">The sequence shown here is derived from an EMBL/GenBank/DDBJ whole genome shotgun (WGS) entry which is preliminary data.</text>
</comment>
<evidence type="ECO:0000313" key="3">
    <source>
        <dbReference type="Proteomes" id="UP001139971"/>
    </source>
</evidence>
<name>A0A9X3YHD3_9GAMM</name>
<dbReference type="Gene3D" id="1.10.150.320">
    <property type="entry name" value="Photosystem II 12 kDa extrinsic protein"/>
    <property type="match status" value="1"/>
</dbReference>